<feature type="domain" description="Protein-glutamine gamma-glutamyltransferase-like C-terminal" evidence="2">
    <location>
        <begin position="184"/>
        <end position="250"/>
    </location>
</feature>
<dbReference type="STRING" id="1202724.AM493_19115"/>
<proteinExistence type="predicted"/>
<sequence>MTFLCGLPAGAQEYAPIEAADTLYEEEYYPEDVVDSVVPKESDYTVIDAPVYKQRTFKKDYKEKYNNSDFNYTEEQTKERSLLMRFLEWLYRVLSGGFIRNEDGSTSGVGIIWYIFAVLVILGVAYIIAWAIMGKESVWIFGRGRKGISVYDVDEENIHEMDFATLIDQTQREGNYRLAVRYYYLWLLKKLSYREVISWHTDKTNNDYYYEIKDPALRDDFKYLSYVYDHSWYGEFPIDNTSYAKAEKAFQQTLNKL</sequence>
<accession>A0A0M9VK38</accession>
<dbReference type="Pfam" id="PF13559">
    <property type="entry name" value="DUF4129"/>
    <property type="match status" value="1"/>
</dbReference>
<protein>
    <recommendedName>
        <fullName evidence="2">Protein-glutamine gamma-glutamyltransferase-like C-terminal domain-containing protein</fullName>
    </recommendedName>
</protein>
<dbReference type="Proteomes" id="UP000037755">
    <property type="component" value="Unassembled WGS sequence"/>
</dbReference>
<evidence type="ECO:0000259" key="2">
    <source>
        <dbReference type="Pfam" id="PF13559"/>
    </source>
</evidence>
<reference evidence="3 4" key="1">
    <citation type="submission" date="2015-08" db="EMBL/GenBank/DDBJ databases">
        <title>Whole genome sequence of Flavobacterium akiainvivens IK-1T, from decaying Wikstroemia oahuensis, an endemic Hawaiian shrub.</title>
        <authorList>
            <person name="Wan X."/>
            <person name="Hou S."/>
            <person name="Saito J."/>
            <person name="Donachie S."/>
        </authorList>
    </citation>
    <scope>NUCLEOTIDE SEQUENCE [LARGE SCALE GENOMIC DNA]</scope>
    <source>
        <strain evidence="3 4">IK-1</strain>
    </source>
</reference>
<dbReference type="PATRIC" id="fig|1202724.3.peg.3963"/>
<organism evidence="3 4">
    <name type="scientific">Flavobacterium akiainvivens</name>
    <dbReference type="NCBI Taxonomy" id="1202724"/>
    <lineage>
        <taxon>Bacteria</taxon>
        <taxon>Pseudomonadati</taxon>
        <taxon>Bacteroidota</taxon>
        <taxon>Flavobacteriia</taxon>
        <taxon>Flavobacteriales</taxon>
        <taxon>Flavobacteriaceae</taxon>
        <taxon>Flavobacterium</taxon>
    </lineage>
</organism>
<dbReference type="AlphaFoldDB" id="A0A0M9VK38"/>
<keyword evidence="1" id="KW-0472">Membrane</keyword>
<keyword evidence="4" id="KW-1185">Reference proteome</keyword>
<dbReference type="InterPro" id="IPR025403">
    <property type="entry name" value="TgpA-like_C"/>
</dbReference>
<evidence type="ECO:0000313" key="4">
    <source>
        <dbReference type="Proteomes" id="UP000037755"/>
    </source>
</evidence>
<evidence type="ECO:0000256" key="1">
    <source>
        <dbReference type="SAM" id="Phobius"/>
    </source>
</evidence>
<dbReference type="EMBL" id="LIYD01000005">
    <property type="protein sequence ID" value="KOS08426.1"/>
    <property type="molecule type" value="Genomic_DNA"/>
</dbReference>
<comment type="caution">
    <text evidence="3">The sequence shown here is derived from an EMBL/GenBank/DDBJ whole genome shotgun (WGS) entry which is preliminary data.</text>
</comment>
<keyword evidence="1" id="KW-1133">Transmembrane helix</keyword>
<evidence type="ECO:0000313" key="3">
    <source>
        <dbReference type="EMBL" id="KOS08426.1"/>
    </source>
</evidence>
<keyword evidence="1" id="KW-0812">Transmembrane</keyword>
<feature type="transmembrane region" description="Helical" evidence="1">
    <location>
        <begin position="111"/>
        <end position="133"/>
    </location>
</feature>
<name>A0A0M9VK38_9FLAO</name>
<gene>
    <name evidence="3" type="ORF">AM493_19115</name>
</gene>